<keyword evidence="2" id="KW-1185">Reference proteome</keyword>
<dbReference type="KEGG" id="aup:AsAng_0007590"/>
<accession>A0A915YBK4</accession>
<reference evidence="1" key="1">
    <citation type="submission" date="2022-09" db="EMBL/GenBank/DDBJ databases">
        <title>Aureispira anguillicida sp. nov., isolated from Leptocephalus of Japanese eel Anguilla japonica.</title>
        <authorList>
            <person name="Yuasa K."/>
            <person name="Mekata T."/>
            <person name="Ikunari K."/>
        </authorList>
    </citation>
    <scope>NUCLEOTIDE SEQUENCE</scope>
    <source>
        <strain evidence="1">EL160426</strain>
    </source>
</reference>
<protein>
    <recommendedName>
        <fullName evidence="3">Lipocalin-like domain-containing protein</fullName>
    </recommendedName>
</protein>
<dbReference type="RefSeq" id="WP_264791395.1">
    <property type="nucleotide sequence ID" value="NZ_AP026867.1"/>
</dbReference>
<name>A0A915YBK4_9BACT</name>
<organism evidence="1 2">
    <name type="scientific">Aureispira anguillae</name>
    <dbReference type="NCBI Taxonomy" id="2864201"/>
    <lineage>
        <taxon>Bacteria</taxon>
        <taxon>Pseudomonadati</taxon>
        <taxon>Bacteroidota</taxon>
        <taxon>Saprospiria</taxon>
        <taxon>Saprospirales</taxon>
        <taxon>Saprospiraceae</taxon>
        <taxon>Aureispira</taxon>
    </lineage>
</organism>
<evidence type="ECO:0000313" key="2">
    <source>
        <dbReference type="Proteomes" id="UP001060919"/>
    </source>
</evidence>
<proteinExistence type="predicted"/>
<dbReference type="Proteomes" id="UP001060919">
    <property type="component" value="Chromosome"/>
</dbReference>
<sequence>MKKLLLISFSLLLFISCEDSPSSPQKDLLVGSWIFESGTKNGSEEGIELLNNLIFTFTTEQFKCELLPDMMPGLKKEEHYELKDNLIVINPNFDLEIKEVNSDHLWIKFEILFDEEPIEFDLKFIPHEAQ</sequence>
<dbReference type="EMBL" id="AP026867">
    <property type="protein sequence ID" value="BDS10054.1"/>
    <property type="molecule type" value="Genomic_DNA"/>
</dbReference>
<gene>
    <name evidence="1" type="ORF">AsAng_0007590</name>
</gene>
<evidence type="ECO:0000313" key="1">
    <source>
        <dbReference type="EMBL" id="BDS10054.1"/>
    </source>
</evidence>
<evidence type="ECO:0008006" key="3">
    <source>
        <dbReference type="Google" id="ProtNLM"/>
    </source>
</evidence>
<dbReference type="PROSITE" id="PS51257">
    <property type="entry name" value="PROKAR_LIPOPROTEIN"/>
    <property type="match status" value="1"/>
</dbReference>
<dbReference type="AlphaFoldDB" id="A0A915YBK4"/>